<feature type="region of interest" description="Disordered" evidence="1">
    <location>
        <begin position="169"/>
        <end position="566"/>
    </location>
</feature>
<name>A0A8S9V4W3_PHYIN</name>
<feature type="compositionally biased region" description="Acidic residues" evidence="1">
    <location>
        <begin position="23"/>
        <end position="48"/>
    </location>
</feature>
<proteinExistence type="predicted"/>
<feature type="compositionally biased region" description="Polar residues" evidence="1">
    <location>
        <begin position="50"/>
        <end position="76"/>
    </location>
</feature>
<dbReference type="EMBL" id="JAACNO010000266">
    <property type="protein sequence ID" value="KAF4148526.1"/>
    <property type="molecule type" value="Genomic_DNA"/>
</dbReference>
<evidence type="ECO:0000256" key="1">
    <source>
        <dbReference type="SAM" id="MobiDB-lite"/>
    </source>
</evidence>
<sequence length="637" mass="69959">MAEARRTRNVNGQQKITYNALGIEDDDASDEDYVLEAISEDEEEDEDLSSGKSNEGSTTAAGKPSAQSNKNKTIQGNVKPDSKATKTLLKRTSPHMPMQSSLVKRKMQETSVQSSGEYSPRKRVSKHLTELQSMNSEARRTRNVNGQQKITYNALGIEDDDASDEVYVLEAISEDEEEDENLSSGKSNEGSTTAAGKPSAQSNKNKTIQGNVKPGKPSAQSNKNKTIQGNVKPDSKATKTLLKRTSPHMPMQSSLVKRKMQETSVQSSGEYSPRKRVSKHLTELQSMNSEARRTRNVNGQQKITYNALGIEDDDASDEDYVLEAISEDEEEDEDLSSGKSNEGSTTAAGKPSAQSNKNKTIQGNVKPDSKATKTLLKRTSPHMPMQSSLVKRKMQETSVQSSGEYSPRKRVSKHLTELQSMNSEARRTRNVNGQQKITYNALGIEDDDASDEDYVLEAISEDEEEDENLSSGKSNEGSTTAAGKPSAQSNKNKTIQGNVKPDSKATKTLLKRTSPHMPMQSSLVKRKMQETSVQSSGEYSPRKRVSKHLTELQSMNSEARRTRNVNGQQKITYNALGIEDDDASDEVYVLEAISEDEEEDENLSSGKSNEGSTTAAGKLSAQSNKNKTIQGNVKPDY</sequence>
<feature type="compositionally biased region" description="Acidic residues" evidence="1">
    <location>
        <begin position="444"/>
        <end position="468"/>
    </location>
</feature>
<reference evidence="2" key="1">
    <citation type="submission" date="2020-03" db="EMBL/GenBank/DDBJ databases">
        <title>Hybrid Assembly of Korean Phytophthora infestans isolates.</title>
        <authorList>
            <person name="Prokchorchik M."/>
            <person name="Lee Y."/>
            <person name="Seo J."/>
            <person name="Cho J.-H."/>
            <person name="Park Y.-E."/>
            <person name="Jang D.-C."/>
            <person name="Im J.-S."/>
            <person name="Choi J.-G."/>
            <person name="Park H.-J."/>
            <person name="Lee G.-B."/>
            <person name="Lee Y.-G."/>
            <person name="Hong S.-Y."/>
            <person name="Cho K."/>
            <person name="Sohn K.H."/>
        </authorList>
    </citation>
    <scope>NUCLEOTIDE SEQUENCE</scope>
    <source>
        <strain evidence="2">KR_2_A2</strain>
    </source>
</reference>
<accession>A0A8S9V4W3</accession>
<evidence type="ECO:0000313" key="3">
    <source>
        <dbReference type="Proteomes" id="UP000704712"/>
    </source>
</evidence>
<organism evidence="2 3">
    <name type="scientific">Phytophthora infestans</name>
    <name type="common">Potato late blight agent</name>
    <name type="synonym">Botrytis infestans</name>
    <dbReference type="NCBI Taxonomy" id="4787"/>
    <lineage>
        <taxon>Eukaryota</taxon>
        <taxon>Sar</taxon>
        <taxon>Stramenopiles</taxon>
        <taxon>Oomycota</taxon>
        <taxon>Peronosporomycetes</taxon>
        <taxon>Peronosporales</taxon>
        <taxon>Peronosporaceae</taxon>
        <taxon>Phytophthora</taxon>
    </lineage>
</organism>
<comment type="caution">
    <text evidence="2">The sequence shown here is derived from an EMBL/GenBank/DDBJ whole genome shotgun (WGS) entry which is preliminary data.</text>
</comment>
<dbReference type="Proteomes" id="UP000704712">
    <property type="component" value="Unassembled WGS sequence"/>
</dbReference>
<dbReference type="AlphaFoldDB" id="A0A8S9V4W3"/>
<evidence type="ECO:0000313" key="2">
    <source>
        <dbReference type="EMBL" id="KAF4148526.1"/>
    </source>
</evidence>
<feature type="compositionally biased region" description="Polar residues" evidence="1">
    <location>
        <begin position="603"/>
        <end position="631"/>
    </location>
</feature>
<feature type="region of interest" description="Disordered" evidence="1">
    <location>
        <begin position="592"/>
        <end position="637"/>
    </location>
</feature>
<feature type="compositionally biased region" description="Acidic residues" evidence="1">
    <location>
        <begin position="310"/>
        <end position="335"/>
    </location>
</feature>
<gene>
    <name evidence="2" type="ORF">GN958_ATG02282</name>
</gene>
<feature type="compositionally biased region" description="Acidic residues" evidence="1">
    <location>
        <begin position="593"/>
        <end position="602"/>
    </location>
</feature>
<feature type="compositionally biased region" description="Acidic residues" evidence="1">
    <location>
        <begin position="172"/>
        <end position="181"/>
    </location>
</feature>
<feature type="compositionally biased region" description="Polar residues" evidence="1">
    <location>
        <begin position="469"/>
        <end position="497"/>
    </location>
</feature>
<protein>
    <submittedName>
        <fullName evidence="2">Uncharacterized protein</fullName>
    </submittedName>
</protein>
<feature type="compositionally biased region" description="Polar residues" evidence="1">
    <location>
        <begin position="182"/>
        <end position="210"/>
    </location>
</feature>
<feature type="compositionally biased region" description="Polar residues" evidence="1">
    <location>
        <begin position="218"/>
        <end position="229"/>
    </location>
</feature>
<feature type="region of interest" description="Disordered" evidence="1">
    <location>
        <begin position="1"/>
        <end position="147"/>
    </location>
</feature>
<feature type="compositionally biased region" description="Polar residues" evidence="1">
    <location>
        <begin position="337"/>
        <end position="363"/>
    </location>
</feature>